<dbReference type="EMBL" id="JAUJWV010000003">
    <property type="protein sequence ID" value="MDN7243053.1"/>
    <property type="molecule type" value="Genomic_DNA"/>
</dbReference>
<reference evidence="5 6" key="1">
    <citation type="submission" date="2023-06" db="EMBL/GenBank/DDBJ databases">
        <title>Novel species in genus Planococcus.</title>
        <authorList>
            <person name="Ning S."/>
        </authorList>
    </citation>
    <scope>NUCLEOTIDE SEQUENCE [LARGE SCALE GENOMIC DNA]</scope>
    <source>
        <strain evidence="5 6">N028</strain>
    </source>
</reference>
<dbReference type="InterPro" id="IPR015797">
    <property type="entry name" value="NUDIX_hydrolase-like_dom_sf"/>
</dbReference>
<gene>
    <name evidence="5" type="ORF">QWY14_14715</name>
</gene>
<dbReference type="PROSITE" id="PS00893">
    <property type="entry name" value="NUDIX_BOX"/>
    <property type="match status" value="1"/>
</dbReference>
<protein>
    <submittedName>
        <fullName evidence="5">NUDIX hydrolase</fullName>
        <ecNumber evidence="5">3.6.-.-</ecNumber>
    </submittedName>
</protein>
<evidence type="ECO:0000313" key="6">
    <source>
        <dbReference type="Proteomes" id="UP001172055"/>
    </source>
</evidence>
<organism evidence="5 6">
    <name type="scientific">Planococcus shixiaomingii</name>
    <dbReference type="NCBI Taxonomy" id="3058393"/>
    <lineage>
        <taxon>Bacteria</taxon>
        <taxon>Bacillati</taxon>
        <taxon>Bacillota</taxon>
        <taxon>Bacilli</taxon>
        <taxon>Bacillales</taxon>
        <taxon>Caryophanaceae</taxon>
        <taxon>Planococcus</taxon>
    </lineage>
</organism>
<dbReference type="SUPFAM" id="SSF55811">
    <property type="entry name" value="Nudix"/>
    <property type="match status" value="1"/>
</dbReference>
<feature type="domain" description="Nudix hydrolase" evidence="4">
    <location>
        <begin position="2"/>
        <end position="134"/>
    </location>
</feature>
<dbReference type="CDD" id="cd02883">
    <property type="entry name" value="NUDIX_Hydrolase"/>
    <property type="match status" value="1"/>
</dbReference>
<evidence type="ECO:0000256" key="1">
    <source>
        <dbReference type="ARBA" id="ARBA00001946"/>
    </source>
</evidence>
<dbReference type="Proteomes" id="UP001172055">
    <property type="component" value="Unassembled WGS sequence"/>
</dbReference>
<keyword evidence="2 3" id="KW-0378">Hydrolase</keyword>
<sequence length="143" mass="16143">MEKWLGAAGICFNDKNELLMVLEGRLEGEGKWSVPTGGVAGNETFEECVVREIGEETGFSVEVIEKLQVKSGIYEGIQIAFEVHYFGVKIIGGKAQIQDPDNLIMDIAWKSKEEVTHLELNYPEDREYLMEQFLKNRALGFIV</sequence>
<dbReference type="GO" id="GO:0016787">
    <property type="term" value="F:hydrolase activity"/>
    <property type="evidence" value="ECO:0007669"/>
    <property type="project" value="UniProtKB-KW"/>
</dbReference>
<evidence type="ECO:0000313" key="5">
    <source>
        <dbReference type="EMBL" id="MDN7243053.1"/>
    </source>
</evidence>
<dbReference type="PANTHER" id="PTHR43046">
    <property type="entry name" value="GDP-MANNOSE MANNOSYL HYDROLASE"/>
    <property type="match status" value="1"/>
</dbReference>
<keyword evidence="6" id="KW-1185">Reference proteome</keyword>
<evidence type="ECO:0000256" key="3">
    <source>
        <dbReference type="RuleBase" id="RU003476"/>
    </source>
</evidence>
<name>A0ABT8N5N0_9BACL</name>
<dbReference type="RefSeq" id="WP_301724609.1">
    <property type="nucleotide sequence ID" value="NZ_JAUJWV010000003.1"/>
</dbReference>
<evidence type="ECO:0000259" key="4">
    <source>
        <dbReference type="PROSITE" id="PS51462"/>
    </source>
</evidence>
<accession>A0ABT8N5N0</accession>
<dbReference type="InterPro" id="IPR000086">
    <property type="entry name" value="NUDIX_hydrolase_dom"/>
</dbReference>
<dbReference type="Pfam" id="PF00293">
    <property type="entry name" value="NUDIX"/>
    <property type="match status" value="1"/>
</dbReference>
<dbReference type="PANTHER" id="PTHR43046:SF2">
    <property type="entry name" value="8-OXO-DGTP DIPHOSPHATASE-RELATED"/>
    <property type="match status" value="1"/>
</dbReference>
<dbReference type="InterPro" id="IPR020084">
    <property type="entry name" value="NUDIX_hydrolase_CS"/>
</dbReference>
<dbReference type="InterPro" id="IPR020476">
    <property type="entry name" value="Nudix_hydrolase"/>
</dbReference>
<proteinExistence type="inferred from homology"/>
<comment type="cofactor">
    <cofactor evidence="1">
        <name>Mg(2+)</name>
        <dbReference type="ChEBI" id="CHEBI:18420"/>
    </cofactor>
</comment>
<dbReference type="Gene3D" id="3.90.79.10">
    <property type="entry name" value="Nucleoside Triphosphate Pyrophosphohydrolase"/>
    <property type="match status" value="1"/>
</dbReference>
<dbReference type="PROSITE" id="PS51462">
    <property type="entry name" value="NUDIX"/>
    <property type="match status" value="1"/>
</dbReference>
<evidence type="ECO:0000256" key="2">
    <source>
        <dbReference type="ARBA" id="ARBA00022801"/>
    </source>
</evidence>
<dbReference type="PRINTS" id="PR00502">
    <property type="entry name" value="NUDIXFAMILY"/>
</dbReference>
<comment type="caution">
    <text evidence="5">The sequence shown here is derived from an EMBL/GenBank/DDBJ whole genome shotgun (WGS) entry which is preliminary data.</text>
</comment>
<dbReference type="EC" id="3.6.-.-" evidence="5"/>
<comment type="similarity">
    <text evidence="3">Belongs to the Nudix hydrolase family.</text>
</comment>